<dbReference type="OrthoDB" id="6359943at2759"/>
<feature type="compositionally biased region" description="Basic and acidic residues" evidence="1">
    <location>
        <begin position="328"/>
        <end position="338"/>
    </location>
</feature>
<comment type="caution">
    <text evidence="3">The sequence shown here is derived from an EMBL/GenBank/DDBJ whole genome shotgun (WGS) entry which is preliminary data.</text>
</comment>
<reference evidence="3" key="1">
    <citation type="journal article" date="2021" name="New Phytol.">
        <title>Evolutionary innovations through gain and loss of genes in the ectomycorrhizal Boletales.</title>
        <authorList>
            <person name="Wu G."/>
            <person name="Miyauchi S."/>
            <person name="Morin E."/>
            <person name="Kuo A."/>
            <person name="Drula E."/>
            <person name="Varga T."/>
            <person name="Kohler A."/>
            <person name="Feng B."/>
            <person name="Cao Y."/>
            <person name="Lipzen A."/>
            <person name="Daum C."/>
            <person name="Hundley H."/>
            <person name="Pangilinan J."/>
            <person name="Johnson J."/>
            <person name="Barry K."/>
            <person name="LaButti K."/>
            <person name="Ng V."/>
            <person name="Ahrendt S."/>
            <person name="Min B."/>
            <person name="Choi I.G."/>
            <person name="Park H."/>
            <person name="Plett J.M."/>
            <person name="Magnuson J."/>
            <person name="Spatafora J.W."/>
            <person name="Nagy L.G."/>
            <person name="Henrissat B."/>
            <person name="Grigoriev I.V."/>
            <person name="Yang Z.L."/>
            <person name="Xu J."/>
            <person name="Martin F.M."/>
        </authorList>
    </citation>
    <scope>NUCLEOTIDE SEQUENCE</scope>
    <source>
        <strain evidence="3">KKN 215</strain>
    </source>
</reference>
<keyword evidence="4" id="KW-1185">Reference proteome</keyword>
<feature type="compositionally biased region" description="Polar residues" evidence="1">
    <location>
        <begin position="803"/>
        <end position="815"/>
    </location>
</feature>
<dbReference type="SUPFAM" id="SSF54695">
    <property type="entry name" value="POZ domain"/>
    <property type="match status" value="1"/>
</dbReference>
<dbReference type="PANTHER" id="PTHR47369">
    <property type="entry name" value="BTB/POZ DOMAIN-CONTAINING PROTEIN"/>
    <property type="match status" value="1"/>
</dbReference>
<feature type="domain" description="BTB" evidence="2">
    <location>
        <begin position="98"/>
        <end position="174"/>
    </location>
</feature>
<evidence type="ECO:0000313" key="3">
    <source>
        <dbReference type="EMBL" id="KAH8101367.1"/>
    </source>
</evidence>
<dbReference type="InterPro" id="IPR011333">
    <property type="entry name" value="SKP1/BTB/POZ_sf"/>
</dbReference>
<dbReference type="EMBL" id="JAEVFJ010000012">
    <property type="protein sequence ID" value="KAH8101367.1"/>
    <property type="molecule type" value="Genomic_DNA"/>
</dbReference>
<feature type="compositionally biased region" description="Basic and acidic residues" evidence="1">
    <location>
        <begin position="49"/>
        <end position="60"/>
    </location>
</feature>
<feature type="region of interest" description="Disordered" evidence="1">
    <location>
        <begin position="303"/>
        <end position="356"/>
    </location>
</feature>
<dbReference type="Proteomes" id="UP000813824">
    <property type="component" value="Unassembled WGS sequence"/>
</dbReference>
<feature type="compositionally biased region" description="Low complexity" evidence="1">
    <location>
        <begin position="788"/>
        <end position="802"/>
    </location>
</feature>
<dbReference type="InterPro" id="IPR000210">
    <property type="entry name" value="BTB/POZ_dom"/>
</dbReference>
<feature type="compositionally biased region" description="Pro residues" evidence="1">
    <location>
        <begin position="774"/>
        <end position="787"/>
    </location>
</feature>
<proteinExistence type="predicted"/>
<dbReference type="AlphaFoldDB" id="A0A8K0XQF3"/>
<feature type="region of interest" description="Disordered" evidence="1">
    <location>
        <begin position="762"/>
        <end position="826"/>
    </location>
</feature>
<dbReference type="PROSITE" id="PS50097">
    <property type="entry name" value="BTB"/>
    <property type="match status" value="1"/>
</dbReference>
<evidence type="ECO:0000256" key="1">
    <source>
        <dbReference type="SAM" id="MobiDB-lite"/>
    </source>
</evidence>
<evidence type="ECO:0000313" key="4">
    <source>
        <dbReference type="Proteomes" id="UP000813824"/>
    </source>
</evidence>
<dbReference type="Gene3D" id="3.30.710.10">
    <property type="entry name" value="Potassium Channel Kv1.1, Chain A"/>
    <property type="match status" value="1"/>
</dbReference>
<gene>
    <name evidence="3" type="ORF">BXZ70DRAFT_932727</name>
</gene>
<sequence length="904" mass="98286">MDSLPHLHPLPSSSPSTPILNFHNRLRNQPTPSLPNLRVRNTHTPRTPHRPDHTPDRMSEEIAQSATTPSSPIAIHANNIAAELQKHLYLSFLQGKTADVSLRVHGSWRATYRLHRVVLIQAGFFKSLFTAGFVESTTKYRSSQHEAEVIDIVFDDPNITRAAFEICIARLYGGGPPVHISTTLVPTPSHPLTATPPFTTISDAIHDAPCPPTHHPATPRILLSLLATAVFLSIPSVAAQTLGTVLTTVGPRTIHRYLGFATGQGIGEPDEEEPEAAVGLEGIAIMAAGDADESRKTFASHNADMDTTESSPNQSRNASHIEPNGLSNEHEDIKKEDPANSLSDLSFADSTSSQSPTPSFFYGGVSNKIGEAAVCWITRWGADMLRYEDDSSFGPAFSRHRADPFMLASSPSTRKRATTIPFHSGSAPTPRNPPSTSIAAISEGNSAHLTPLVWRRGGLDARWVRKLLSSDALFVKGEKERYNMACSVVELRRREGIVEEEEEEWKILFERGIYYANMSLDELMLIGKDVSPMTGKPYVPLWVLQSAHWDQSLLHHHISSRPPGSSFSIPQSPTTRPKELGFTITTGEMNDDSQKSSTTFGLGQQGTDKLYFPVPEDSSSRLGDSAGLETTSMDQLFDLSSVRKTAGGGGVIHTSEANCFGLEQQAFTATVCKREDPKGKGKWTPYPPLRFGVEFWDIDALKEKSRLHSHTVWYAGSLWNVYVQVVRKKGVQLGVYLHRQSSVDPIPPSSAPLSLSTTVIAPPLQPQHHTPARPSSPPSRSPTPYSPSSPSRPSSLPTSYSSVHINNGSGNTIPATSPPVAPAQPYRDSRSAVSAYFTIACASATGANLTKFTSAPDVFSVSQSWGWKSSSLRTEEYLEISEGGVLKASGKEVSLRATIVLGIV</sequence>
<organism evidence="3 4">
    <name type="scientific">Cristinia sonorae</name>
    <dbReference type="NCBI Taxonomy" id="1940300"/>
    <lineage>
        <taxon>Eukaryota</taxon>
        <taxon>Fungi</taxon>
        <taxon>Dikarya</taxon>
        <taxon>Basidiomycota</taxon>
        <taxon>Agaricomycotina</taxon>
        <taxon>Agaricomycetes</taxon>
        <taxon>Agaricomycetidae</taxon>
        <taxon>Agaricales</taxon>
        <taxon>Pleurotineae</taxon>
        <taxon>Stephanosporaceae</taxon>
        <taxon>Cristinia</taxon>
    </lineage>
</organism>
<feature type="compositionally biased region" description="Polar residues" evidence="1">
    <location>
        <begin position="308"/>
        <end position="318"/>
    </location>
</feature>
<accession>A0A8K0XQF3</accession>
<name>A0A8K0XQF3_9AGAR</name>
<protein>
    <recommendedName>
        <fullName evidence="2">BTB domain-containing protein</fullName>
    </recommendedName>
</protein>
<feature type="compositionally biased region" description="Low complexity" evidence="1">
    <location>
        <begin position="1"/>
        <end position="18"/>
    </location>
</feature>
<feature type="region of interest" description="Disordered" evidence="1">
    <location>
        <begin position="1"/>
        <end position="62"/>
    </location>
</feature>
<dbReference type="PANTHER" id="PTHR47369:SF1">
    <property type="entry name" value="BTB_POZ DOMAIN-CONTAINING PROTEIN"/>
    <property type="match status" value="1"/>
</dbReference>
<evidence type="ECO:0000259" key="2">
    <source>
        <dbReference type="PROSITE" id="PS50097"/>
    </source>
</evidence>